<dbReference type="EMBL" id="QGDT01000002">
    <property type="protein sequence ID" value="PWJ59412.1"/>
    <property type="molecule type" value="Genomic_DNA"/>
</dbReference>
<proteinExistence type="predicted"/>
<evidence type="ECO:0000313" key="2">
    <source>
        <dbReference type="Proteomes" id="UP000245880"/>
    </source>
</evidence>
<comment type="caution">
    <text evidence="1">The sequence shown here is derived from an EMBL/GenBank/DDBJ whole genome shotgun (WGS) entry which is preliminary data.</text>
</comment>
<protein>
    <recommendedName>
        <fullName evidence="3">TonB-dependent receptor-like protein</fullName>
    </recommendedName>
</protein>
<accession>A0A316APB2</accession>
<gene>
    <name evidence="1" type="ORF">CLV98_102245</name>
</gene>
<organism evidence="1 2">
    <name type="scientific">Dyadobacter jejuensis</name>
    <dbReference type="NCBI Taxonomy" id="1082580"/>
    <lineage>
        <taxon>Bacteria</taxon>
        <taxon>Pseudomonadati</taxon>
        <taxon>Bacteroidota</taxon>
        <taxon>Cytophagia</taxon>
        <taxon>Cytophagales</taxon>
        <taxon>Spirosomataceae</taxon>
        <taxon>Dyadobacter</taxon>
    </lineage>
</organism>
<dbReference type="AlphaFoldDB" id="A0A316APB2"/>
<keyword evidence="2" id="KW-1185">Reference proteome</keyword>
<sequence>MINIDKGDFRWSTDIQWTKNKEKIVELANGKVDDVGNSRFIGQPITAIYDYQKIGIWQADEADEAASYSRNVGEIKVADLNNDGKIDADNDRTIIGSQIPDFTAGITNRFNYKNFDFSFFIFTRVGSTIISSFHSDFNSLAGRYNNLDIDYWTPTNPTNEFPRPNVNQESPLNSSTLRYFSGTFVKVRNINLGYNVPDDLTQKMKISSLRLYLAAQQPFNFSKYRSKYKGIDNETFDSIGSAQSYATRQFIIGANVKF</sequence>
<dbReference type="Proteomes" id="UP000245880">
    <property type="component" value="Unassembled WGS sequence"/>
</dbReference>
<evidence type="ECO:0000313" key="1">
    <source>
        <dbReference type="EMBL" id="PWJ59412.1"/>
    </source>
</evidence>
<reference evidence="1 2" key="1">
    <citation type="submission" date="2018-03" db="EMBL/GenBank/DDBJ databases">
        <title>Genomic Encyclopedia of Archaeal and Bacterial Type Strains, Phase II (KMG-II): from individual species to whole genera.</title>
        <authorList>
            <person name="Goeker M."/>
        </authorList>
    </citation>
    <scope>NUCLEOTIDE SEQUENCE [LARGE SCALE GENOMIC DNA]</scope>
    <source>
        <strain evidence="1 2">DSM 100346</strain>
    </source>
</reference>
<dbReference type="RefSeq" id="WP_229203231.1">
    <property type="nucleotide sequence ID" value="NZ_QGDT01000002.1"/>
</dbReference>
<name>A0A316APB2_9BACT</name>
<evidence type="ECO:0008006" key="3">
    <source>
        <dbReference type="Google" id="ProtNLM"/>
    </source>
</evidence>